<protein>
    <submittedName>
        <fullName evidence="2">Uncharacterized protein</fullName>
    </submittedName>
</protein>
<evidence type="ECO:0000313" key="2">
    <source>
        <dbReference type="EMBL" id="KAG9352610.1"/>
    </source>
</evidence>
<reference evidence="2" key="1">
    <citation type="thesis" date="2021" institute="BYU ScholarsArchive" country="Provo, UT, USA">
        <title>Applications of and Algorithms for Genome Assembly and Genomic Analyses with an Emphasis on Marine Teleosts.</title>
        <authorList>
            <person name="Pickett B.D."/>
        </authorList>
    </citation>
    <scope>NUCLEOTIDE SEQUENCE</scope>
    <source>
        <strain evidence="2">HI-2016</strain>
    </source>
</reference>
<organism evidence="2 3">
    <name type="scientific">Albula glossodonta</name>
    <name type="common">roundjaw bonefish</name>
    <dbReference type="NCBI Taxonomy" id="121402"/>
    <lineage>
        <taxon>Eukaryota</taxon>
        <taxon>Metazoa</taxon>
        <taxon>Chordata</taxon>
        <taxon>Craniata</taxon>
        <taxon>Vertebrata</taxon>
        <taxon>Euteleostomi</taxon>
        <taxon>Actinopterygii</taxon>
        <taxon>Neopterygii</taxon>
        <taxon>Teleostei</taxon>
        <taxon>Albuliformes</taxon>
        <taxon>Albulidae</taxon>
        <taxon>Albula</taxon>
    </lineage>
</organism>
<evidence type="ECO:0000256" key="1">
    <source>
        <dbReference type="SAM" id="MobiDB-lite"/>
    </source>
</evidence>
<evidence type="ECO:0000313" key="3">
    <source>
        <dbReference type="Proteomes" id="UP000824540"/>
    </source>
</evidence>
<dbReference type="AlphaFoldDB" id="A0A8T2PK74"/>
<dbReference type="OrthoDB" id="10498194at2759"/>
<comment type="caution">
    <text evidence="2">The sequence shown here is derived from an EMBL/GenBank/DDBJ whole genome shotgun (WGS) entry which is preliminary data.</text>
</comment>
<gene>
    <name evidence="2" type="ORF">JZ751_021024</name>
</gene>
<feature type="region of interest" description="Disordered" evidence="1">
    <location>
        <begin position="1"/>
        <end position="25"/>
    </location>
</feature>
<sequence>MGDARRMGSVRRRRGLQAREERSRQPGLQLVNTIIRGRSVLFAAMACSSGSVFDLLIPEMTV</sequence>
<keyword evidence="3" id="KW-1185">Reference proteome</keyword>
<dbReference type="EMBL" id="JAFBMS010000005">
    <property type="protein sequence ID" value="KAG9352610.1"/>
    <property type="molecule type" value="Genomic_DNA"/>
</dbReference>
<accession>A0A8T2PK74</accession>
<dbReference type="Proteomes" id="UP000824540">
    <property type="component" value="Unassembled WGS sequence"/>
</dbReference>
<name>A0A8T2PK74_9TELE</name>
<proteinExistence type="predicted"/>